<dbReference type="RefSeq" id="XP_067923691.1">
    <property type="nucleotide sequence ID" value="XM_068064329.1"/>
</dbReference>
<dbReference type="OrthoDB" id="2121326at2759"/>
<dbReference type="GeneID" id="94427540"/>
<dbReference type="CDD" id="cd02947">
    <property type="entry name" value="TRX_family"/>
    <property type="match status" value="1"/>
</dbReference>
<keyword evidence="2" id="KW-0812">Transmembrane</keyword>
<dbReference type="InterPro" id="IPR013766">
    <property type="entry name" value="Thioredoxin_domain"/>
</dbReference>
<dbReference type="AlphaFoldDB" id="A0A2C6L2C1"/>
<feature type="transmembrane region" description="Helical" evidence="2">
    <location>
        <begin position="44"/>
        <end position="64"/>
    </location>
</feature>
<accession>A0A2C6L2C1</accession>
<keyword evidence="2" id="KW-0472">Membrane</keyword>
<dbReference type="PANTHER" id="PTHR46115">
    <property type="entry name" value="THIOREDOXIN-LIKE PROTEIN 1"/>
    <property type="match status" value="1"/>
</dbReference>
<dbReference type="EMBL" id="MIGC01001877">
    <property type="protein sequence ID" value="PHJ22014.1"/>
    <property type="molecule type" value="Genomic_DNA"/>
</dbReference>
<feature type="transmembrane region" description="Helical" evidence="2">
    <location>
        <begin position="20"/>
        <end position="38"/>
    </location>
</feature>
<dbReference type="PROSITE" id="PS00194">
    <property type="entry name" value="THIOREDOXIN_1"/>
    <property type="match status" value="1"/>
</dbReference>
<dbReference type="NCBIfam" id="TIGR01068">
    <property type="entry name" value="thioredoxin"/>
    <property type="match status" value="1"/>
</dbReference>
<dbReference type="InterPro" id="IPR036249">
    <property type="entry name" value="Thioredoxin-like_sf"/>
</dbReference>
<keyword evidence="2" id="KW-1133">Transmembrane helix</keyword>
<evidence type="ECO:0000259" key="3">
    <source>
        <dbReference type="PROSITE" id="PS51352"/>
    </source>
</evidence>
<dbReference type="InterPro" id="IPR017937">
    <property type="entry name" value="Thioredoxin_CS"/>
</dbReference>
<feature type="domain" description="Thioredoxin" evidence="3">
    <location>
        <begin position="56"/>
        <end position="181"/>
    </location>
</feature>
<name>A0A2C6L2C1_9APIC</name>
<dbReference type="Pfam" id="PF00085">
    <property type="entry name" value="Thioredoxin"/>
    <property type="match status" value="1"/>
</dbReference>
<dbReference type="Proteomes" id="UP000221165">
    <property type="component" value="Unassembled WGS sequence"/>
</dbReference>
<evidence type="ECO:0000313" key="4">
    <source>
        <dbReference type="EMBL" id="PHJ22014.1"/>
    </source>
</evidence>
<dbReference type="VEuPathDB" id="ToxoDB:CSUI_004134"/>
<dbReference type="Gene3D" id="3.40.30.10">
    <property type="entry name" value="Glutaredoxin"/>
    <property type="match status" value="1"/>
</dbReference>
<dbReference type="FunFam" id="3.40.30.10:FF:000245">
    <property type="entry name" value="Thioredoxin"/>
    <property type="match status" value="1"/>
</dbReference>
<keyword evidence="5" id="KW-1185">Reference proteome</keyword>
<sequence length="181" mass="20262">MMSATRQHWCVRDANKATPAPFCACFLCFVVSACSYVSGSSRGVEIHFFTCFFPGFFITVEFGPLSHSRFFGRRCTMTVTKIANKDQFKEVLKKGLVLIDFYATWCGPCKQIAPTIEAYSSKPEFSKVTFVKVDVDELPEVAEDEDVSAMPTFKLYKNGTVVETVIGANPAQVEEVLRKHI</sequence>
<evidence type="ECO:0000313" key="5">
    <source>
        <dbReference type="Proteomes" id="UP000221165"/>
    </source>
</evidence>
<dbReference type="SUPFAM" id="SSF52833">
    <property type="entry name" value="Thioredoxin-like"/>
    <property type="match status" value="1"/>
</dbReference>
<dbReference type="InterPro" id="IPR005746">
    <property type="entry name" value="Thioredoxin"/>
</dbReference>
<keyword evidence="1" id="KW-1015">Disulfide bond</keyword>
<dbReference type="PRINTS" id="PR00421">
    <property type="entry name" value="THIOREDOXIN"/>
</dbReference>
<dbReference type="GO" id="GO:0015035">
    <property type="term" value="F:protein-disulfide reductase activity"/>
    <property type="evidence" value="ECO:0007669"/>
    <property type="project" value="InterPro"/>
</dbReference>
<dbReference type="PROSITE" id="PS51352">
    <property type="entry name" value="THIOREDOXIN_2"/>
    <property type="match status" value="1"/>
</dbReference>
<gene>
    <name evidence="4" type="ORF">CSUI_004134</name>
</gene>
<dbReference type="PROSITE" id="PS51257">
    <property type="entry name" value="PROKAR_LIPOPROTEIN"/>
    <property type="match status" value="1"/>
</dbReference>
<evidence type="ECO:0000256" key="1">
    <source>
        <dbReference type="ARBA" id="ARBA00023157"/>
    </source>
</evidence>
<proteinExistence type="predicted"/>
<organism evidence="4 5">
    <name type="scientific">Cystoisospora suis</name>
    <dbReference type="NCBI Taxonomy" id="483139"/>
    <lineage>
        <taxon>Eukaryota</taxon>
        <taxon>Sar</taxon>
        <taxon>Alveolata</taxon>
        <taxon>Apicomplexa</taxon>
        <taxon>Conoidasida</taxon>
        <taxon>Coccidia</taxon>
        <taxon>Eucoccidiorida</taxon>
        <taxon>Eimeriorina</taxon>
        <taxon>Sarcocystidae</taxon>
        <taxon>Cystoisospora</taxon>
    </lineage>
</organism>
<protein>
    <submittedName>
        <fullName evidence="4">Thioredoxin</fullName>
    </submittedName>
</protein>
<comment type="caution">
    <text evidence="4">The sequence shown here is derived from an EMBL/GenBank/DDBJ whole genome shotgun (WGS) entry which is preliminary data.</text>
</comment>
<evidence type="ECO:0000256" key="2">
    <source>
        <dbReference type="SAM" id="Phobius"/>
    </source>
</evidence>
<reference evidence="4 5" key="1">
    <citation type="journal article" date="2017" name="Int. J. Parasitol.">
        <title>The genome of the protozoan parasite Cystoisospora suis and a reverse vaccinology approach to identify vaccine candidates.</title>
        <authorList>
            <person name="Palmieri N."/>
            <person name="Shrestha A."/>
            <person name="Ruttkowski B."/>
            <person name="Beck T."/>
            <person name="Vogl C."/>
            <person name="Tomley F."/>
            <person name="Blake D.P."/>
            <person name="Joachim A."/>
        </authorList>
    </citation>
    <scope>NUCLEOTIDE SEQUENCE [LARGE SCALE GENOMIC DNA]</scope>
    <source>
        <strain evidence="4 5">Wien I</strain>
    </source>
</reference>